<dbReference type="Proteomes" id="UP000800035">
    <property type="component" value="Unassembled WGS sequence"/>
</dbReference>
<feature type="domain" description="SRR1-like" evidence="2">
    <location>
        <begin position="56"/>
        <end position="192"/>
    </location>
</feature>
<name>A0A6A5U6W0_9PLEO</name>
<reference evidence="3" key="1">
    <citation type="journal article" date="2020" name="Stud. Mycol.">
        <title>101 Dothideomycetes genomes: a test case for predicting lifestyles and emergence of pathogens.</title>
        <authorList>
            <person name="Haridas S."/>
            <person name="Albert R."/>
            <person name="Binder M."/>
            <person name="Bloem J."/>
            <person name="Labutti K."/>
            <person name="Salamov A."/>
            <person name="Andreopoulos B."/>
            <person name="Baker S."/>
            <person name="Barry K."/>
            <person name="Bills G."/>
            <person name="Bluhm B."/>
            <person name="Cannon C."/>
            <person name="Castanera R."/>
            <person name="Culley D."/>
            <person name="Daum C."/>
            <person name="Ezra D."/>
            <person name="Gonzalez J."/>
            <person name="Henrissat B."/>
            <person name="Kuo A."/>
            <person name="Liang C."/>
            <person name="Lipzen A."/>
            <person name="Lutzoni F."/>
            <person name="Magnuson J."/>
            <person name="Mondo S."/>
            <person name="Nolan M."/>
            <person name="Ohm R."/>
            <person name="Pangilinan J."/>
            <person name="Park H.-J."/>
            <person name="Ramirez L."/>
            <person name="Alfaro M."/>
            <person name="Sun H."/>
            <person name="Tritt A."/>
            <person name="Yoshinaga Y."/>
            <person name="Zwiers L.-H."/>
            <person name="Turgeon B."/>
            <person name="Goodwin S."/>
            <person name="Spatafora J."/>
            <person name="Crous P."/>
            <person name="Grigoriev I."/>
        </authorList>
    </citation>
    <scope>NUCLEOTIDE SEQUENCE</scope>
    <source>
        <strain evidence="3">CBS 675.92</strain>
    </source>
</reference>
<feature type="compositionally biased region" description="Polar residues" evidence="1">
    <location>
        <begin position="21"/>
        <end position="31"/>
    </location>
</feature>
<keyword evidence="4" id="KW-1185">Reference proteome</keyword>
<dbReference type="InterPro" id="IPR012942">
    <property type="entry name" value="SRR1-like"/>
</dbReference>
<evidence type="ECO:0000256" key="1">
    <source>
        <dbReference type="SAM" id="MobiDB-lite"/>
    </source>
</evidence>
<evidence type="ECO:0000313" key="4">
    <source>
        <dbReference type="Proteomes" id="UP000800035"/>
    </source>
</evidence>
<feature type="compositionally biased region" description="Pro residues" evidence="1">
    <location>
        <begin position="9"/>
        <end position="18"/>
    </location>
</feature>
<accession>A0A6A5U6W0</accession>
<dbReference type="PANTHER" id="PTHR42080">
    <property type="entry name" value="SRR1 DOMAIN-CONTAINING PROTEIN"/>
    <property type="match status" value="1"/>
</dbReference>
<evidence type="ECO:0000259" key="2">
    <source>
        <dbReference type="Pfam" id="PF07985"/>
    </source>
</evidence>
<dbReference type="PANTHER" id="PTHR42080:SF1">
    <property type="entry name" value="SRR1-LIKE DOMAIN-CONTAINING PROTEIN"/>
    <property type="match status" value="1"/>
</dbReference>
<dbReference type="EMBL" id="ML976982">
    <property type="protein sequence ID" value="KAF1960863.1"/>
    <property type="molecule type" value="Genomic_DNA"/>
</dbReference>
<feature type="region of interest" description="Disordered" evidence="1">
    <location>
        <begin position="1"/>
        <end position="31"/>
    </location>
</feature>
<protein>
    <recommendedName>
        <fullName evidence="2">SRR1-like domain-containing protein</fullName>
    </recommendedName>
</protein>
<dbReference type="AlphaFoldDB" id="A0A6A5U6W0"/>
<dbReference type="OrthoDB" id="5318346at2759"/>
<gene>
    <name evidence="3" type="ORF">CC80DRAFT_266200</name>
</gene>
<dbReference type="Pfam" id="PF07985">
    <property type="entry name" value="SRR1"/>
    <property type="match status" value="1"/>
</dbReference>
<organism evidence="3 4">
    <name type="scientific">Byssothecium circinans</name>
    <dbReference type="NCBI Taxonomy" id="147558"/>
    <lineage>
        <taxon>Eukaryota</taxon>
        <taxon>Fungi</taxon>
        <taxon>Dikarya</taxon>
        <taxon>Ascomycota</taxon>
        <taxon>Pezizomycotina</taxon>
        <taxon>Dothideomycetes</taxon>
        <taxon>Pleosporomycetidae</taxon>
        <taxon>Pleosporales</taxon>
        <taxon>Massarineae</taxon>
        <taxon>Massarinaceae</taxon>
        <taxon>Byssothecium</taxon>
    </lineage>
</organism>
<proteinExistence type="predicted"/>
<sequence>MPYSTDSSPPHPSIPRVPKPTKSNPLSRSQQHLHTTFATIQALYTQSQLSQNIAAHITSLHKTARPPIRKILSLGLGSFTTSSKAQRRQLKQLALFLAIRDELGRRGGVGVEVYAQDPVFTKADEAFLSTHSVKILRTGSGTSLGGAGEVIDASTLVYSPFLTLEAYEALLLRRNDVRVFIGDDFDGLAKKWPKFSAEGKVVERVVRGAVRGFMRRVVSGDGYWEEGDGAFGMGVYVREEARRGKARM</sequence>
<evidence type="ECO:0000313" key="3">
    <source>
        <dbReference type="EMBL" id="KAF1960863.1"/>
    </source>
</evidence>